<dbReference type="Gene3D" id="1.10.1280.10">
    <property type="entry name" value="Di-copper center containing domain from catechol oxidase"/>
    <property type="match status" value="1"/>
</dbReference>
<dbReference type="Proteomes" id="UP000799766">
    <property type="component" value="Unassembled WGS sequence"/>
</dbReference>
<accession>A0A6A6NZ05</accession>
<evidence type="ECO:0000256" key="3">
    <source>
        <dbReference type="SAM" id="SignalP"/>
    </source>
</evidence>
<reference evidence="6" key="1">
    <citation type="journal article" date="2020" name="Stud. Mycol.">
        <title>101 Dothideomycetes genomes: a test case for predicting lifestyles and emergence of pathogens.</title>
        <authorList>
            <person name="Haridas S."/>
            <person name="Albert R."/>
            <person name="Binder M."/>
            <person name="Bloem J."/>
            <person name="Labutti K."/>
            <person name="Salamov A."/>
            <person name="Andreopoulos B."/>
            <person name="Baker S."/>
            <person name="Barry K."/>
            <person name="Bills G."/>
            <person name="Bluhm B."/>
            <person name="Cannon C."/>
            <person name="Castanera R."/>
            <person name="Culley D."/>
            <person name="Daum C."/>
            <person name="Ezra D."/>
            <person name="Gonzalez J."/>
            <person name="Henrissat B."/>
            <person name="Kuo A."/>
            <person name="Liang C."/>
            <person name="Lipzen A."/>
            <person name="Lutzoni F."/>
            <person name="Magnuson J."/>
            <person name="Mondo S."/>
            <person name="Nolan M."/>
            <person name="Ohm R."/>
            <person name="Pangilinan J."/>
            <person name="Park H.-J."/>
            <person name="Ramirez L."/>
            <person name="Alfaro M."/>
            <person name="Sun H."/>
            <person name="Tritt A."/>
            <person name="Yoshinaga Y."/>
            <person name="Zwiers L.-H."/>
            <person name="Turgeon B."/>
            <person name="Goodwin S."/>
            <person name="Spatafora J."/>
            <person name="Crous P."/>
            <person name="Grigoriev I."/>
        </authorList>
    </citation>
    <scope>NUCLEOTIDE SEQUENCE</scope>
    <source>
        <strain evidence="6">ATCC 16933</strain>
    </source>
</reference>
<keyword evidence="7" id="KW-1185">Reference proteome</keyword>
<organism evidence="6 7">
    <name type="scientific">Lineolata rhizophorae</name>
    <dbReference type="NCBI Taxonomy" id="578093"/>
    <lineage>
        <taxon>Eukaryota</taxon>
        <taxon>Fungi</taxon>
        <taxon>Dikarya</taxon>
        <taxon>Ascomycota</taxon>
        <taxon>Pezizomycotina</taxon>
        <taxon>Dothideomycetes</taxon>
        <taxon>Dothideomycetes incertae sedis</taxon>
        <taxon>Lineolatales</taxon>
        <taxon>Lineolataceae</taxon>
        <taxon>Lineolata</taxon>
    </lineage>
</organism>
<evidence type="ECO:0000313" key="7">
    <source>
        <dbReference type="Proteomes" id="UP000799766"/>
    </source>
</evidence>
<dbReference type="OrthoDB" id="6132182at2759"/>
<feature type="chain" id="PRO_5025682443" description="Tyrosinase copper-binding domain-containing protein" evidence="3">
    <location>
        <begin position="17"/>
        <end position="398"/>
    </location>
</feature>
<evidence type="ECO:0000259" key="5">
    <source>
        <dbReference type="PROSITE" id="PS00498"/>
    </source>
</evidence>
<protein>
    <recommendedName>
        <fullName evidence="4 5">Tyrosinase copper-binding domain-containing protein</fullName>
    </recommendedName>
</protein>
<dbReference type="PROSITE" id="PS00498">
    <property type="entry name" value="TYROSINASE_2"/>
    <property type="match status" value="1"/>
</dbReference>
<feature type="signal peptide" evidence="3">
    <location>
        <begin position="1"/>
        <end position="16"/>
    </location>
</feature>
<evidence type="ECO:0000256" key="1">
    <source>
        <dbReference type="ARBA" id="ARBA00022723"/>
    </source>
</evidence>
<sequence length="398" mass="43952">MRYLSVFLATTAGVSALATPRAPSNIEQLIARQKASTYGADRLAGRALENLVEYANREGTIHKRQAECTPETADVRKEWSELTDAEKKEYIAAVQCISTAPSIGTDVFSGARTRYDDFVGTHIAQSLTIHGTANFLSWHRYYTWLYEQALKNECGYTGAQPYWNWGMWAEDPLNSPIFDGSDTSMSGDGAYREHPSLNMAGKMYNPANGGDCITEGPFVNFTVNLGPGQKLYDFVADNPGADHLGYNPRCIIRDINKEVSMDSTQDHHTTDLIENYNDIVSFQDRMQAVQPGFFGVHGGGHYTHGGDPGGDFYTSPGDPVFYLHHAMIDRVWTTWQNLDPDQRTYAVGGSVGAMFGGFDQQQQEGTLDDPLDLMVVGDTITIRDASSTLGGSFCYIYT</sequence>
<dbReference type="EMBL" id="MU001682">
    <property type="protein sequence ID" value="KAF2456981.1"/>
    <property type="molecule type" value="Genomic_DNA"/>
</dbReference>
<dbReference type="PROSITE" id="PS00497">
    <property type="entry name" value="TYROSINASE_1"/>
    <property type="match status" value="1"/>
</dbReference>
<dbReference type="InterPro" id="IPR002227">
    <property type="entry name" value="Tyrosinase_Cu-bd"/>
</dbReference>
<evidence type="ECO:0000313" key="6">
    <source>
        <dbReference type="EMBL" id="KAF2456981.1"/>
    </source>
</evidence>
<dbReference type="Pfam" id="PF00264">
    <property type="entry name" value="Tyrosinase"/>
    <property type="match status" value="1"/>
</dbReference>
<dbReference type="PANTHER" id="PTHR11474:SF125">
    <property type="entry name" value="N-ACETYL-6-HYDROXYTRYPTOPHAN OXIDASE IVOB-RELATED"/>
    <property type="match status" value="1"/>
</dbReference>
<dbReference type="GO" id="GO:0046872">
    <property type="term" value="F:metal ion binding"/>
    <property type="evidence" value="ECO:0007669"/>
    <property type="project" value="UniProtKB-KW"/>
</dbReference>
<dbReference type="AlphaFoldDB" id="A0A6A6NZ05"/>
<feature type="domain" description="Tyrosinase copper-binding" evidence="4">
    <location>
        <begin position="130"/>
        <end position="147"/>
    </location>
</feature>
<gene>
    <name evidence="6" type="ORF">BDY21DRAFT_372411</name>
</gene>
<dbReference type="GO" id="GO:0016491">
    <property type="term" value="F:oxidoreductase activity"/>
    <property type="evidence" value="ECO:0007669"/>
    <property type="project" value="UniProtKB-KW"/>
</dbReference>
<dbReference type="PRINTS" id="PR00092">
    <property type="entry name" value="TYROSINASE"/>
</dbReference>
<feature type="domain" description="Tyrosinase copper-binding" evidence="5">
    <location>
        <begin position="318"/>
        <end position="329"/>
    </location>
</feature>
<keyword evidence="1" id="KW-0479">Metal-binding</keyword>
<keyword evidence="3" id="KW-0732">Signal</keyword>
<keyword evidence="2" id="KW-0560">Oxidoreductase</keyword>
<evidence type="ECO:0000256" key="2">
    <source>
        <dbReference type="ARBA" id="ARBA00023002"/>
    </source>
</evidence>
<dbReference type="InterPro" id="IPR050316">
    <property type="entry name" value="Tyrosinase/Hemocyanin"/>
</dbReference>
<evidence type="ECO:0000259" key="4">
    <source>
        <dbReference type="PROSITE" id="PS00497"/>
    </source>
</evidence>
<dbReference type="InterPro" id="IPR008922">
    <property type="entry name" value="Di-copper_centre_dom_sf"/>
</dbReference>
<dbReference type="PANTHER" id="PTHR11474">
    <property type="entry name" value="TYROSINASE FAMILY MEMBER"/>
    <property type="match status" value="1"/>
</dbReference>
<dbReference type="SUPFAM" id="SSF48056">
    <property type="entry name" value="Di-copper centre-containing domain"/>
    <property type="match status" value="1"/>
</dbReference>
<name>A0A6A6NZ05_9PEZI</name>
<proteinExistence type="predicted"/>